<organism evidence="1 2">
    <name type="scientific">Steinernema hermaphroditum</name>
    <dbReference type="NCBI Taxonomy" id="289476"/>
    <lineage>
        <taxon>Eukaryota</taxon>
        <taxon>Metazoa</taxon>
        <taxon>Ecdysozoa</taxon>
        <taxon>Nematoda</taxon>
        <taxon>Chromadorea</taxon>
        <taxon>Rhabditida</taxon>
        <taxon>Tylenchina</taxon>
        <taxon>Panagrolaimomorpha</taxon>
        <taxon>Strongyloidoidea</taxon>
        <taxon>Steinernematidae</taxon>
        <taxon>Steinernema</taxon>
    </lineage>
</organism>
<name>A0AA39IEF2_9BILA</name>
<evidence type="ECO:0000313" key="1">
    <source>
        <dbReference type="EMBL" id="KAK0422886.1"/>
    </source>
</evidence>
<evidence type="ECO:0000313" key="2">
    <source>
        <dbReference type="Proteomes" id="UP001175271"/>
    </source>
</evidence>
<gene>
    <name evidence="1" type="ORF">QR680_007845</name>
</gene>
<comment type="caution">
    <text evidence="1">The sequence shown here is derived from an EMBL/GenBank/DDBJ whole genome shotgun (WGS) entry which is preliminary data.</text>
</comment>
<keyword evidence="2" id="KW-1185">Reference proteome</keyword>
<reference evidence="1" key="1">
    <citation type="submission" date="2023-06" db="EMBL/GenBank/DDBJ databases">
        <title>Genomic analysis of the entomopathogenic nematode Steinernema hermaphroditum.</title>
        <authorList>
            <person name="Schwarz E.M."/>
            <person name="Heppert J.K."/>
            <person name="Baniya A."/>
            <person name="Schwartz H.T."/>
            <person name="Tan C.-H."/>
            <person name="Antoshechkin I."/>
            <person name="Sternberg P.W."/>
            <person name="Goodrich-Blair H."/>
            <person name="Dillman A.R."/>
        </authorList>
    </citation>
    <scope>NUCLEOTIDE SEQUENCE</scope>
    <source>
        <strain evidence="1">PS9179</strain>
        <tissue evidence="1">Whole animal</tissue>
    </source>
</reference>
<dbReference type="EMBL" id="JAUCMV010000001">
    <property type="protein sequence ID" value="KAK0422886.1"/>
    <property type="molecule type" value="Genomic_DNA"/>
</dbReference>
<sequence length="285" mass="33621">METVPLLFVDHLAELLGRWTLRRIADSFKNRAWERTLQLHWTNRQTVDVYIRRRSDGWDVRLIVKETKGLFTWEEARTFNRRFSRFNRCLIGYSDVQFRRYVFLEDEFLVSAPQFDHVLECFRSNNVSAHIAVSRTAFDKLEEYEIVFDQLARVPFTSPSIFVLNQFSYNFFSKQATNIQVLSITQVERPEDEKLLLKLIAMDNVKTCLVGSSSGVDFAVLEACVEKWKADDTFFFVVRSSDRWSEQQIEQLFGKPDGRPDHYTIQLEGRTYLVELQLLSTNNRD</sequence>
<accession>A0AA39IEF2</accession>
<proteinExistence type="predicted"/>
<protein>
    <submittedName>
        <fullName evidence="1">Uncharacterized protein</fullName>
    </submittedName>
</protein>
<dbReference type="AlphaFoldDB" id="A0AA39IEF2"/>
<dbReference type="Proteomes" id="UP001175271">
    <property type="component" value="Unassembled WGS sequence"/>
</dbReference>